<keyword evidence="4" id="KW-0732">Signal</keyword>
<dbReference type="Pfam" id="PF02156">
    <property type="entry name" value="Glyco_hydro_26"/>
    <property type="match status" value="1"/>
</dbReference>
<dbReference type="AlphaFoldDB" id="A0A852RRP3"/>
<dbReference type="PROSITE" id="PS51764">
    <property type="entry name" value="GH26"/>
    <property type="match status" value="1"/>
</dbReference>
<comment type="similarity">
    <text evidence="3">Belongs to the glycosyl hydrolase 26 family.</text>
</comment>
<evidence type="ECO:0000256" key="1">
    <source>
        <dbReference type="ARBA" id="ARBA00022801"/>
    </source>
</evidence>
<protein>
    <recommendedName>
        <fullName evidence="5">GH26 domain-containing protein</fullName>
    </recommendedName>
</protein>
<keyword evidence="1 3" id="KW-0378">Hydrolase</keyword>
<evidence type="ECO:0000313" key="7">
    <source>
        <dbReference type="Proteomes" id="UP000582231"/>
    </source>
</evidence>
<feature type="chain" id="PRO_5039526185" description="GH26 domain-containing protein" evidence="4">
    <location>
        <begin position="21"/>
        <end position="538"/>
    </location>
</feature>
<dbReference type="EMBL" id="JACCBF010000001">
    <property type="protein sequence ID" value="NYD29262.1"/>
    <property type="molecule type" value="Genomic_DNA"/>
</dbReference>
<dbReference type="Proteomes" id="UP000582231">
    <property type="component" value="Unassembled WGS sequence"/>
</dbReference>
<sequence>MRLTVALAAALTLAAAPQLASGSPTGMRFGAVSQPRAGESYQSALLRAEATAGRTYDVVRDFPRWDTPFPDSFHTWLKGSGRTLILSVKSRRTNGQTILWQSLVDAQPGSALHNDMVAWADRLRDYGVPIYFTFNHEPESKASSTMGEAPQFIAAWRKFHDIVVARGATNVKFMWIMTDYAFMVGPDARNYGPKWYPGDAYVDAMGIDAYNWFTCRTGINTPWMSLEQIIRPFRDFGTLHPTKELWLTEWASTEDPANPTRKADWYAAAQALFKRSDYAQFAGVSAFDAQGPDSCTWYPDSSTTSAAGFRAMATDPFYDGGTPPPPPPETTAISFVASASSNANVTNHSVLVPATVRPGDTLLLYFTANTAPTSTSAPAGWTQVRSADLPAALSRVWVRTATAGDAGSTVTVSASSLTKGDLTVAAYRGPAGTPIDVSAVNVQTSTTTQYVAPSVTPTRTGDWVVVYWADKSSTNTSHTVPASLTRRRTTTGTGGGHITATVADTSAAVPVAPTGTYLATGSASSGQAISYTIALRVP</sequence>
<evidence type="ECO:0000256" key="3">
    <source>
        <dbReference type="PROSITE-ProRule" id="PRU01100"/>
    </source>
</evidence>
<reference evidence="6 7" key="1">
    <citation type="submission" date="2020-07" db="EMBL/GenBank/DDBJ databases">
        <title>Sequencing the genomes of 1000 actinobacteria strains.</title>
        <authorList>
            <person name="Klenk H.-P."/>
        </authorList>
    </citation>
    <scope>NUCLEOTIDE SEQUENCE [LARGE SCALE GENOMIC DNA]</scope>
    <source>
        <strain evidence="6 7">DSM 19082</strain>
    </source>
</reference>
<organism evidence="6 7">
    <name type="scientific">Nocardioides kongjuensis</name>
    <dbReference type="NCBI Taxonomy" id="349522"/>
    <lineage>
        <taxon>Bacteria</taxon>
        <taxon>Bacillati</taxon>
        <taxon>Actinomycetota</taxon>
        <taxon>Actinomycetes</taxon>
        <taxon>Propionibacteriales</taxon>
        <taxon>Nocardioidaceae</taxon>
        <taxon>Nocardioides</taxon>
    </lineage>
</organism>
<feature type="signal peptide" evidence="4">
    <location>
        <begin position="1"/>
        <end position="20"/>
    </location>
</feature>
<keyword evidence="2 3" id="KW-0326">Glycosidase</keyword>
<accession>A0A852RRP3</accession>
<dbReference type="InterPro" id="IPR022790">
    <property type="entry name" value="GH26_dom"/>
</dbReference>
<dbReference type="RefSeq" id="WP_179725656.1">
    <property type="nucleotide sequence ID" value="NZ_BAABEF010000001.1"/>
</dbReference>
<dbReference type="GO" id="GO:0004553">
    <property type="term" value="F:hydrolase activity, hydrolyzing O-glycosyl compounds"/>
    <property type="evidence" value="ECO:0007669"/>
    <property type="project" value="InterPro"/>
</dbReference>
<evidence type="ECO:0000313" key="6">
    <source>
        <dbReference type="EMBL" id="NYD29262.1"/>
    </source>
</evidence>
<name>A0A852RRP3_9ACTN</name>
<evidence type="ECO:0000256" key="2">
    <source>
        <dbReference type="ARBA" id="ARBA00023295"/>
    </source>
</evidence>
<comment type="caution">
    <text evidence="6">The sequence shown here is derived from an EMBL/GenBank/DDBJ whole genome shotgun (WGS) entry which is preliminary data.</text>
</comment>
<proteinExistence type="inferred from homology"/>
<feature type="active site" description="Nucleophile" evidence="3">
    <location>
        <position position="249"/>
    </location>
</feature>
<gene>
    <name evidence="6" type="ORF">BJ958_000808</name>
</gene>
<dbReference type="InterPro" id="IPR017853">
    <property type="entry name" value="GH"/>
</dbReference>
<evidence type="ECO:0000259" key="5">
    <source>
        <dbReference type="PROSITE" id="PS51764"/>
    </source>
</evidence>
<dbReference type="Gene3D" id="3.20.20.80">
    <property type="entry name" value="Glycosidases"/>
    <property type="match status" value="1"/>
</dbReference>
<feature type="active site" description="Proton donor" evidence="3">
    <location>
        <position position="137"/>
    </location>
</feature>
<keyword evidence="7" id="KW-1185">Reference proteome</keyword>
<dbReference type="SUPFAM" id="SSF51445">
    <property type="entry name" value="(Trans)glycosidases"/>
    <property type="match status" value="1"/>
</dbReference>
<feature type="domain" description="GH26" evidence="5">
    <location>
        <begin position="10"/>
        <end position="322"/>
    </location>
</feature>
<evidence type="ECO:0000256" key="4">
    <source>
        <dbReference type="SAM" id="SignalP"/>
    </source>
</evidence>